<dbReference type="AlphaFoldDB" id="A0A1E5SY40"/>
<dbReference type="STRING" id="1563681.BFP71_11070"/>
<name>A0A1E5SY40_9BACT</name>
<dbReference type="SUPFAM" id="SSF81901">
    <property type="entry name" value="HCP-like"/>
    <property type="match status" value="1"/>
</dbReference>
<dbReference type="PANTHER" id="PTHR45011">
    <property type="entry name" value="DAP3-BINDING CELL DEATH ENHANCER 1"/>
    <property type="match status" value="1"/>
</dbReference>
<accession>A0A1E5SY40</accession>
<organism evidence="1 2">
    <name type="scientific">Roseivirga misakiensis</name>
    <dbReference type="NCBI Taxonomy" id="1563681"/>
    <lineage>
        <taxon>Bacteria</taxon>
        <taxon>Pseudomonadati</taxon>
        <taxon>Bacteroidota</taxon>
        <taxon>Cytophagia</taxon>
        <taxon>Cytophagales</taxon>
        <taxon>Roseivirgaceae</taxon>
        <taxon>Roseivirga</taxon>
    </lineage>
</organism>
<evidence type="ECO:0000313" key="2">
    <source>
        <dbReference type="Proteomes" id="UP000095552"/>
    </source>
</evidence>
<dbReference type="InterPro" id="IPR052748">
    <property type="entry name" value="ISR_Activator"/>
</dbReference>
<dbReference type="InterPro" id="IPR006597">
    <property type="entry name" value="Sel1-like"/>
</dbReference>
<dbReference type="EMBL" id="MDGQ01000005">
    <property type="protein sequence ID" value="OEK04030.1"/>
    <property type="molecule type" value="Genomic_DNA"/>
</dbReference>
<comment type="caution">
    <text evidence="1">The sequence shown here is derived from an EMBL/GenBank/DDBJ whole genome shotgun (WGS) entry which is preliminary data.</text>
</comment>
<protein>
    <recommendedName>
        <fullName evidence="3">Sel1 repeat family protein</fullName>
    </recommendedName>
</protein>
<gene>
    <name evidence="1" type="ORF">BFP71_11070</name>
</gene>
<reference evidence="1 2" key="1">
    <citation type="submission" date="2016-08" db="EMBL/GenBank/DDBJ databases">
        <title>Draft genome of Fabibacter sp. strain SK-8.</title>
        <authorList>
            <person name="Wong S.-K."/>
            <person name="Hamasaki K."/>
            <person name="Yoshizawa S."/>
        </authorList>
    </citation>
    <scope>NUCLEOTIDE SEQUENCE [LARGE SCALE GENOMIC DNA]</scope>
    <source>
        <strain evidence="1 2">SK-8</strain>
    </source>
</reference>
<sequence>MLIRADTQQQNKRINFMKISILSFITLLITTTTTVPTHNLSSLPSLSSSATEYGLEEELEVLPFLIDKDQSQGVSSIENISIIKENMPYILLANNKKKEQEENFSISGSKVTYNYGYFSAYGDYKGYMYSFQFSDLKEVELENGIAAKLVFNGEDVTYQYAIGKAFAPAGRARYYNKIAISFTNMEAGKLVTKALQRVANGSLKNSITEMDKTLVPSNKVKEWVSNYGLQNLIDQAEDGNAVAQRRLGRYYRFVAKNDEEAVKWYEKAANQLDFYALGNLAYHLENGYGVEVDKEEAAYSLAFKNAIAPYGESRINGIRGLIGLDNARNLIMEVLVEELIRDGDLFEITDDKDIIGNVFYNVAEFFETGVASDYPKDLSKARAFYDLASDYGHEHAKIKLATFKKK</sequence>
<dbReference type="Gene3D" id="1.25.40.10">
    <property type="entry name" value="Tetratricopeptide repeat domain"/>
    <property type="match status" value="1"/>
</dbReference>
<proteinExistence type="predicted"/>
<dbReference type="SMART" id="SM00671">
    <property type="entry name" value="SEL1"/>
    <property type="match status" value="3"/>
</dbReference>
<dbReference type="Pfam" id="PF08238">
    <property type="entry name" value="Sel1"/>
    <property type="match status" value="3"/>
</dbReference>
<evidence type="ECO:0000313" key="1">
    <source>
        <dbReference type="EMBL" id="OEK04030.1"/>
    </source>
</evidence>
<keyword evidence="2" id="KW-1185">Reference proteome</keyword>
<dbReference type="Proteomes" id="UP000095552">
    <property type="component" value="Unassembled WGS sequence"/>
</dbReference>
<dbReference type="InterPro" id="IPR011990">
    <property type="entry name" value="TPR-like_helical_dom_sf"/>
</dbReference>
<dbReference type="PANTHER" id="PTHR45011:SF1">
    <property type="entry name" value="DAP3-BINDING CELL DEATH ENHANCER 1"/>
    <property type="match status" value="1"/>
</dbReference>
<evidence type="ECO:0008006" key="3">
    <source>
        <dbReference type="Google" id="ProtNLM"/>
    </source>
</evidence>